<proteinExistence type="inferred from homology"/>
<dbReference type="Pfam" id="PF00009">
    <property type="entry name" value="GTP_EFTU"/>
    <property type="match status" value="1"/>
</dbReference>
<dbReference type="InterPro" id="IPR020568">
    <property type="entry name" value="Ribosomal_Su5_D2-typ_SF"/>
</dbReference>
<evidence type="ECO:0000313" key="6">
    <source>
        <dbReference type="EMBL" id="PKQ27772.1"/>
    </source>
</evidence>
<dbReference type="InterPro" id="IPR035649">
    <property type="entry name" value="EFG_V"/>
</dbReference>
<dbReference type="PROSITE" id="PS51722">
    <property type="entry name" value="G_TR_2"/>
    <property type="match status" value="1"/>
</dbReference>
<dbReference type="NCBIfam" id="NF009381">
    <property type="entry name" value="PRK12740.1-5"/>
    <property type="match status" value="1"/>
</dbReference>
<dbReference type="InterPro" id="IPR047872">
    <property type="entry name" value="EFG_IV"/>
</dbReference>
<dbReference type="NCBIfam" id="TIGR00484">
    <property type="entry name" value="EF-G"/>
    <property type="match status" value="1"/>
</dbReference>
<keyword evidence="6" id="KW-0251">Elongation factor</keyword>
<reference evidence="6 7" key="1">
    <citation type="journal article" date="2017" name="ISME J.">
        <title>Potential for microbial H2 and metal transformations associated with novel bacteria and archaea in deep terrestrial subsurface sediments.</title>
        <authorList>
            <person name="Hernsdorf A.W."/>
            <person name="Amano Y."/>
            <person name="Miyakawa K."/>
            <person name="Ise K."/>
            <person name="Suzuki Y."/>
            <person name="Anantharaman K."/>
            <person name="Probst A."/>
            <person name="Burstein D."/>
            <person name="Thomas B.C."/>
            <person name="Banfield J.F."/>
        </authorList>
    </citation>
    <scope>NUCLEOTIDE SEQUENCE [LARGE SCALE GENOMIC DNA]</scope>
    <source>
        <strain evidence="6">HGW-Actinobacteria-3</strain>
    </source>
</reference>
<dbReference type="InterPro" id="IPR035647">
    <property type="entry name" value="EFG_III/V"/>
</dbReference>
<dbReference type="FunFam" id="3.30.230.10:FF:000003">
    <property type="entry name" value="Elongation factor G"/>
    <property type="match status" value="1"/>
</dbReference>
<dbReference type="GO" id="GO:0005525">
    <property type="term" value="F:GTP binding"/>
    <property type="evidence" value="ECO:0007669"/>
    <property type="project" value="UniProtKB-UniRule"/>
</dbReference>
<dbReference type="NCBIfam" id="TIGR00231">
    <property type="entry name" value="small_GTP"/>
    <property type="match status" value="1"/>
</dbReference>
<dbReference type="SUPFAM" id="SSF50447">
    <property type="entry name" value="Translation proteins"/>
    <property type="match status" value="1"/>
</dbReference>
<dbReference type="SMART" id="SM00838">
    <property type="entry name" value="EFG_C"/>
    <property type="match status" value="1"/>
</dbReference>
<dbReference type="Pfam" id="PF22042">
    <property type="entry name" value="EF-G_D2"/>
    <property type="match status" value="1"/>
</dbReference>
<dbReference type="Proteomes" id="UP000233654">
    <property type="component" value="Unassembled WGS sequence"/>
</dbReference>
<dbReference type="InterPro" id="IPR053905">
    <property type="entry name" value="EF-G-like_DII"/>
</dbReference>
<dbReference type="SUPFAM" id="SSF52540">
    <property type="entry name" value="P-loop containing nucleoside triphosphate hydrolases"/>
    <property type="match status" value="1"/>
</dbReference>
<dbReference type="NCBIfam" id="NF009379">
    <property type="entry name" value="PRK12740.1-3"/>
    <property type="match status" value="1"/>
</dbReference>
<dbReference type="InterPro" id="IPR004540">
    <property type="entry name" value="Transl_elong_EFG/EF2"/>
</dbReference>
<dbReference type="InterPro" id="IPR005225">
    <property type="entry name" value="Small_GTP-bd"/>
</dbReference>
<dbReference type="InterPro" id="IPR041095">
    <property type="entry name" value="EFG_II"/>
</dbReference>
<protein>
    <recommendedName>
        <fullName evidence="4">Elongation factor G</fullName>
    </recommendedName>
</protein>
<dbReference type="GO" id="GO:0003924">
    <property type="term" value="F:GTPase activity"/>
    <property type="evidence" value="ECO:0007669"/>
    <property type="project" value="InterPro"/>
</dbReference>
<evidence type="ECO:0000256" key="2">
    <source>
        <dbReference type="ARBA" id="ARBA00022741"/>
    </source>
</evidence>
<sequence>MSYRRLQINVLQGGLIVSASEPIKNVGLFGHGGAGKTTFAEALLYASGAITRMGNVEQGNTTTDFDEEEIKRNISINCALASVDWKGTHVIFVDTPGYADFVGDAISVASVIDAACFVVSGVDGVEVQTEIMWDTVASLSIPRVIFVSKLDRERSSFDRVIDDARDTFGDNIVALMLPIGEEHDFSGVVNLLNGKAFSPAGQGASDEIPVPAMMADAVAEGRDALTEAVAETDDTLLEKYLEEGELSFEEITTGLKNAVRSGKIVPVLCGAAPTGIGIAEFLDFVNNVLPLPEENSDIVGTLPGKEEEATRRRSEDEAMCSLVFKTLADPYVGKLTYFRVFSGVFKADSVVLNSTHGKTERVGQIYRVTGKEQSSVPQLVAGEIGALAKLSLTFTGDTLCDKDKPIVLPRIEYPATVMSLTVAPKTKGDEDKLSTALGRLREEDPMLTVHRDTEVNQTIISGAGETHIDVAVEKMRRKFGVDVLTDLPLIPYKETIRKGIESEGKHKKQTGGHGQFGHVFLRIEPRKRGEGFEFEDKIVGGAIPRQYIPGTEKGVIEAMREGPLAGYPLVDVKVTLYDGSFHAVDSSEMAFKLAASKSIRDGVARCDPVLLEPIMDVEVTVRDQFMGEVIGDLNSKRGRISGMQPKGKMQVVSAQVPLGEMRRYSIDLRSITGGRGVFKMDFSHYEEVPDHSAQKIIEQAKKERENS</sequence>
<dbReference type="CDD" id="cd04170">
    <property type="entry name" value="EF-G_bact"/>
    <property type="match status" value="1"/>
</dbReference>
<accession>A0A2N3G572</accession>
<dbReference type="CDD" id="cd04088">
    <property type="entry name" value="EFG_mtEFG_II"/>
    <property type="match status" value="1"/>
</dbReference>
<evidence type="ECO:0000259" key="5">
    <source>
        <dbReference type="PROSITE" id="PS51722"/>
    </source>
</evidence>
<dbReference type="Gene3D" id="2.40.30.10">
    <property type="entry name" value="Translation factors"/>
    <property type="match status" value="1"/>
</dbReference>
<dbReference type="InterPro" id="IPR009000">
    <property type="entry name" value="Transl_B-barrel_sf"/>
</dbReference>
<dbReference type="CDD" id="cd03713">
    <property type="entry name" value="EFG_mtEFG_C"/>
    <property type="match status" value="1"/>
</dbReference>
<dbReference type="InterPro" id="IPR000795">
    <property type="entry name" value="T_Tr_GTP-bd_dom"/>
</dbReference>
<dbReference type="Gene3D" id="3.30.70.870">
    <property type="entry name" value="Elongation Factor G (Translational Gtpase), domain 3"/>
    <property type="match status" value="1"/>
</dbReference>
<organism evidence="6 7">
    <name type="scientific">Candidatus Anoxymicrobium japonicum</name>
    <dbReference type="NCBI Taxonomy" id="2013648"/>
    <lineage>
        <taxon>Bacteria</taxon>
        <taxon>Bacillati</taxon>
        <taxon>Actinomycetota</taxon>
        <taxon>Candidatus Geothermincolia</taxon>
        <taxon>Candidatus Geothermincolales</taxon>
        <taxon>Candidatus Anoxymicrobiaceae</taxon>
        <taxon>Candidatus Anoxymicrobium</taxon>
    </lineage>
</organism>
<dbReference type="Gene3D" id="3.30.70.240">
    <property type="match status" value="1"/>
</dbReference>
<dbReference type="AlphaFoldDB" id="A0A2N3G572"/>
<gene>
    <name evidence="6" type="primary">fusA</name>
    <name evidence="6" type="ORF">CVT63_06210</name>
</gene>
<evidence type="ECO:0000256" key="3">
    <source>
        <dbReference type="ARBA" id="ARBA00023134"/>
    </source>
</evidence>
<dbReference type="PANTHER" id="PTHR43261">
    <property type="entry name" value="TRANSLATION ELONGATION FACTOR G-RELATED"/>
    <property type="match status" value="1"/>
</dbReference>
<comment type="similarity">
    <text evidence="1">Belongs to the TRAFAC class translation factor GTPase superfamily. Classic translation factor GTPase family. EF-G/EF-2 subfamily.</text>
</comment>
<dbReference type="InterPro" id="IPR009022">
    <property type="entry name" value="EFG_III"/>
</dbReference>
<comment type="caution">
    <text evidence="6">The sequence shown here is derived from an EMBL/GenBank/DDBJ whole genome shotgun (WGS) entry which is preliminary data.</text>
</comment>
<dbReference type="EMBL" id="PHEX01000055">
    <property type="protein sequence ID" value="PKQ27772.1"/>
    <property type="molecule type" value="Genomic_DNA"/>
</dbReference>
<dbReference type="GO" id="GO:0003746">
    <property type="term" value="F:translation elongation factor activity"/>
    <property type="evidence" value="ECO:0007669"/>
    <property type="project" value="UniProtKB-UniRule"/>
</dbReference>
<dbReference type="SUPFAM" id="SSF54980">
    <property type="entry name" value="EF-G C-terminal domain-like"/>
    <property type="match status" value="2"/>
</dbReference>
<dbReference type="InterPro" id="IPR027417">
    <property type="entry name" value="P-loop_NTPase"/>
</dbReference>
<keyword evidence="3" id="KW-0342">GTP-binding</keyword>
<dbReference type="SUPFAM" id="SSF54211">
    <property type="entry name" value="Ribosomal protein S5 domain 2-like"/>
    <property type="match status" value="1"/>
</dbReference>
<dbReference type="InterPro" id="IPR014721">
    <property type="entry name" value="Ribsml_uS5_D2-typ_fold_subgr"/>
</dbReference>
<dbReference type="Pfam" id="PF00679">
    <property type="entry name" value="EFG_C"/>
    <property type="match status" value="1"/>
</dbReference>
<evidence type="ECO:0000256" key="1">
    <source>
        <dbReference type="ARBA" id="ARBA00005870"/>
    </source>
</evidence>
<dbReference type="PANTHER" id="PTHR43261:SF6">
    <property type="entry name" value="ELONGATION FACTOR G-LIKE PROTEIN"/>
    <property type="match status" value="1"/>
</dbReference>
<dbReference type="CDD" id="cd01434">
    <property type="entry name" value="EFG_mtEFG1_IV"/>
    <property type="match status" value="1"/>
</dbReference>
<dbReference type="GO" id="GO:0032790">
    <property type="term" value="P:ribosome disassembly"/>
    <property type="evidence" value="ECO:0007669"/>
    <property type="project" value="TreeGrafter"/>
</dbReference>
<evidence type="ECO:0000313" key="7">
    <source>
        <dbReference type="Proteomes" id="UP000233654"/>
    </source>
</evidence>
<keyword evidence="6" id="KW-0648">Protein biosynthesis</keyword>
<dbReference type="Pfam" id="PF03764">
    <property type="entry name" value="EFG_IV"/>
    <property type="match status" value="1"/>
</dbReference>
<dbReference type="SMART" id="SM00889">
    <property type="entry name" value="EFG_IV"/>
    <property type="match status" value="1"/>
</dbReference>
<dbReference type="Gene3D" id="3.40.50.300">
    <property type="entry name" value="P-loop containing nucleotide triphosphate hydrolases"/>
    <property type="match status" value="1"/>
</dbReference>
<dbReference type="InterPro" id="IPR005517">
    <property type="entry name" value="Transl_elong_EFG/EF2_IV"/>
</dbReference>
<dbReference type="NCBIfam" id="NF009891">
    <property type="entry name" value="PRK13351.1-1"/>
    <property type="match status" value="1"/>
</dbReference>
<dbReference type="Gene3D" id="3.30.230.10">
    <property type="match status" value="1"/>
</dbReference>
<dbReference type="FunFam" id="3.30.70.240:FF:000001">
    <property type="entry name" value="Elongation factor G"/>
    <property type="match status" value="1"/>
</dbReference>
<evidence type="ECO:0000256" key="4">
    <source>
        <dbReference type="NCBIfam" id="TIGR00484"/>
    </source>
</evidence>
<dbReference type="PRINTS" id="PR00315">
    <property type="entry name" value="ELONGATNFCT"/>
</dbReference>
<keyword evidence="2" id="KW-0547">Nucleotide-binding</keyword>
<dbReference type="InterPro" id="IPR000640">
    <property type="entry name" value="EFG_V-like"/>
</dbReference>
<dbReference type="FunFam" id="2.40.30.10:FF:000006">
    <property type="entry name" value="Elongation factor G"/>
    <property type="match status" value="1"/>
</dbReference>
<feature type="domain" description="Tr-type G" evidence="5">
    <location>
        <begin position="21"/>
        <end position="293"/>
    </location>
</feature>
<dbReference type="CDD" id="cd16262">
    <property type="entry name" value="EFG_III"/>
    <property type="match status" value="1"/>
</dbReference>
<dbReference type="Pfam" id="PF14492">
    <property type="entry name" value="EFG_III"/>
    <property type="match status" value="1"/>
</dbReference>
<name>A0A2N3G572_9ACTN</name>